<reference evidence="6 7" key="1">
    <citation type="submission" date="2018-06" db="EMBL/GenBank/DDBJ databases">
        <authorList>
            <consortium name="Pathogen Informatics"/>
            <person name="Doyle S."/>
        </authorList>
    </citation>
    <scope>NUCLEOTIDE SEQUENCE [LARGE SCALE GENOMIC DNA]</scope>
    <source>
        <strain evidence="6 7">NCTC11997</strain>
    </source>
</reference>
<dbReference type="STRING" id="1122619.GCA_000373745_00832"/>
<evidence type="ECO:0000256" key="4">
    <source>
        <dbReference type="ARBA" id="ARBA00023026"/>
    </source>
</evidence>
<evidence type="ECO:0000259" key="5">
    <source>
        <dbReference type="Pfam" id="PF04829"/>
    </source>
</evidence>
<organism evidence="6 7">
    <name type="scientific">Oligella ureolytica</name>
    <dbReference type="NCBI Taxonomy" id="90244"/>
    <lineage>
        <taxon>Bacteria</taxon>
        <taxon>Pseudomonadati</taxon>
        <taxon>Pseudomonadota</taxon>
        <taxon>Betaproteobacteria</taxon>
        <taxon>Burkholderiales</taxon>
        <taxon>Alcaligenaceae</taxon>
        <taxon>Oligella</taxon>
    </lineage>
</organism>
<dbReference type="Pfam" id="PF04829">
    <property type="entry name" value="PT-VENN"/>
    <property type="match status" value="1"/>
</dbReference>
<evidence type="ECO:0000256" key="2">
    <source>
        <dbReference type="ARBA" id="ARBA00022656"/>
    </source>
</evidence>
<dbReference type="EMBL" id="UGSB01000001">
    <property type="protein sequence ID" value="SUA53395.1"/>
    <property type="molecule type" value="Genomic_DNA"/>
</dbReference>
<evidence type="ECO:0000313" key="7">
    <source>
        <dbReference type="Proteomes" id="UP000254603"/>
    </source>
</evidence>
<evidence type="ECO:0000256" key="1">
    <source>
        <dbReference type="ARBA" id="ARBA00004219"/>
    </source>
</evidence>
<keyword evidence="2" id="KW-0800">Toxin</keyword>
<keyword evidence="3" id="KW-1266">Target cell cytoplasm</keyword>
<name>A0A378XG67_9BURK</name>
<evidence type="ECO:0000313" key="6">
    <source>
        <dbReference type="EMBL" id="SUA53395.1"/>
    </source>
</evidence>
<feature type="domain" description="VENN motif-containing" evidence="5">
    <location>
        <begin position="217"/>
        <end position="265"/>
    </location>
</feature>
<keyword evidence="4" id="KW-0843">Virulence</keyword>
<dbReference type="GO" id="GO:0090729">
    <property type="term" value="F:toxin activity"/>
    <property type="evidence" value="ECO:0007669"/>
    <property type="project" value="UniProtKB-KW"/>
</dbReference>
<comment type="subcellular location">
    <subcellularLocation>
        <location evidence="1">Target cell</location>
        <location evidence="1">Target cell cytoplasm</location>
    </subcellularLocation>
</comment>
<sequence length="548" mass="58560">MSESQGSTTYSGINTKNIIITDAAKQTLLTGLSAEAMADRVFTATTTENAEALSGALENRFDAVALQKELDTQREVSQAFSQNVQSAKAELNRAADRLTADYEAGRISQAEYDAKRQQLDNGALLLSTIAAGLSAPTNSALGIATATLSPSVAKEIGQYFKSTDREGSTEHLIAHGLFAAAVAATGGNNALSAAGAAMSAEAAAPVLAHYLYGKEAADLNADEKATISSITSLVGAGVGATTGTDSGTAQGAQSAGTAVDNNYLTQAGVQRLKDCLTGQTCRNESEKAALIEESKQLSKFLDEELAAMCAAAPTGDACRTGVHNAIQYIAIRDAWEYIHGDVERSSKETFDYLYNQDESRENFLHYMNTIDNRADFFAASNQYEQQIGSGVQWFGGADSVSRAAVTGLGADGNLSYLSFAMGKTLGNPPIYEWRKAAGYALIVGGFDNFKDLYNNQQDPVAWDIKQLKNEQALLQPIHEKYLSDKKGFTKASQLLTSEQMLKLNVFGSKQIIQDKQVQEGGINLLDYESRVSYGCKLLGYSEKQGCLP</sequence>
<proteinExistence type="predicted"/>
<evidence type="ECO:0000256" key="3">
    <source>
        <dbReference type="ARBA" id="ARBA00022913"/>
    </source>
</evidence>
<dbReference type="RefSeq" id="WP_018574014.1">
    <property type="nucleotide sequence ID" value="NZ_CP065725.1"/>
</dbReference>
<dbReference type="InterPro" id="IPR006914">
    <property type="entry name" value="VENN_dom"/>
</dbReference>
<dbReference type="AlphaFoldDB" id="A0A378XG67"/>
<gene>
    <name evidence="6" type="ORF">NCTC11997_01144</name>
</gene>
<accession>A0A378XG67</accession>
<dbReference type="Proteomes" id="UP000254603">
    <property type="component" value="Unassembled WGS sequence"/>
</dbReference>
<protein>
    <submittedName>
        <fullName evidence="6">Possible hemagglutinin (DUF638)</fullName>
    </submittedName>
</protein>